<evidence type="ECO:0000313" key="1">
    <source>
        <dbReference type="EMBL" id="KAJ1172972.1"/>
    </source>
</evidence>
<gene>
    <name evidence="1" type="ORF">NDU88_004814</name>
</gene>
<dbReference type="AlphaFoldDB" id="A0AAV7T8N7"/>
<accession>A0AAV7T8N7</accession>
<protein>
    <submittedName>
        <fullName evidence="1">Uncharacterized protein</fullName>
    </submittedName>
</protein>
<organism evidence="1 2">
    <name type="scientific">Pleurodeles waltl</name>
    <name type="common">Iberian ribbed newt</name>
    <dbReference type="NCBI Taxonomy" id="8319"/>
    <lineage>
        <taxon>Eukaryota</taxon>
        <taxon>Metazoa</taxon>
        <taxon>Chordata</taxon>
        <taxon>Craniata</taxon>
        <taxon>Vertebrata</taxon>
        <taxon>Euteleostomi</taxon>
        <taxon>Amphibia</taxon>
        <taxon>Batrachia</taxon>
        <taxon>Caudata</taxon>
        <taxon>Salamandroidea</taxon>
        <taxon>Salamandridae</taxon>
        <taxon>Pleurodelinae</taxon>
        <taxon>Pleurodeles</taxon>
    </lineage>
</organism>
<name>A0AAV7T8N7_PLEWA</name>
<comment type="caution">
    <text evidence="1">The sequence shown here is derived from an EMBL/GenBank/DDBJ whole genome shotgun (WGS) entry which is preliminary data.</text>
</comment>
<dbReference type="EMBL" id="JANPWB010000007">
    <property type="protein sequence ID" value="KAJ1172972.1"/>
    <property type="molecule type" value="Genomic_DNA"/>
</dbReference>
<evidence type="ECO:0000313" key="2">
    <source>
        <dbReference type="Proteomes" id="UP001066276"/>
    </source>
</evidence>
<dbReference type="Proteomes" id="UP001066276">
    <property type="component" value="Chromosome 4_1"/>
</dbReference>
<reference evidence="1" key="1">
    <citation type="journal article" date="2022" name="bioRxiv">
        <title>Sequencing and chromosome-scale assembly of the giantPleurodeles waltlgenome.</title>
        <authorList>
            <person name="Brown T."/>
            <person name="Elewa A."/>
            <person name="Iarovenko S."/>
            <person name="Subramanian E."/>
            <person name="Araus A.J."/>
            <person name="Petzold A."/>
            <person name="Susuki M."/>
            <person name="Suzuki K.-i.T."/>
            <person name="Hayashi T."/>
            <person name="Toyoda A."/>
            <person name="Oliveira C."/>
            <person name="Osipova E."/>
            <person name="Leigh N.D."/>
            <person name="Simon A."/>
            <person name="Yun M.H."/>
        </authorList>
    </citation>
    <scope>NUCLEOTIDE SEQUENCE</scope>
    <source>
        <strain evidence="1">20211129_DDA</strain>
        <tissue evidence="1">Liver</tissue>
    </source>
</reference>
<sequence length="132" mass="14281">MSVPSGRLPTRCPRRLHFCGAPAISTGLMAHPGTLQGIGGVSPQRKPDTLVVPSHVFRPRLPPAPIPTVGLRRSSAGPARGPLSAAGTDPVWFACMVMRYAIGRFHSQDVIKGKRLLHPQSYQEENIIMLIN</sequence>
<keyword evidence="2" id="KW-1185">Reference proteome</keyword>
<proteinExistence type="predicted"/>